<dbReference type="Proteomes" id="UP000199518">
    <property type="component" value="Unassembled WGS sequence"/>
</dbReference>
<evidence type="ECO:0000256" key="1">
    <source>
        <dbReference type="SAM" id="MobiDB-lite"/>
    </source>
</evidence>
<protein>
    <submittedName>
        <fullName evidence="2">Uncharacterized protein</fullName>
    </submittedName>
</protein>
<name>A0A1I3LS44_9PLAN</name>
<dbReference type="EMBL" id="FOQD01000013">
    <property type="protein sequence ID" value="SFI87598.1"/>
    <property type="molecule type" value="Genomic_DNA"/>
</dbReference>
<gene>
    <name evidence="2" type="ORF">SAMN05421753_11351</name>
</gene>
<sequence length="263" mass="30269">MPPRRKHESTPDELAQLVREIACDEGGYVSFHRFRQLTGVPHSEVYRHYLSWDDLLAAAEIEKPQRSGSRFTSDQLLAEFHRVVEQLWKLPTVAEFTRHARISWGPIWTTFNGHQNLLTAYRQYLDQIAISSPSPRYPGERAGVRGFSRNVTSKQAASASDPLPPDPRPLTSNPSFPSPDSHLLTPTPSRDNPWVRHQWTSLRLGFEWLSSDFPLQHRDKIDILICWKNDFEHPNLPTIELSTAAPWLEAWIDHVEPHTSCVR</sequence>
<accession>A0A1I3LS44</accession>
<feature type="region of interest" description="Disordered" evidence="1">
    <location>
        <begin position="151"/>
        <end position="189"/>
    </location>
</feature>
<dbReference type="AlphaFoldDB" id="A0A1I3LS44"/>
<dbReference type="OrthoDB" id="211997at2"/>
<organism evidence="2 3">
    <name type="scientific">Planctomicrobium piriforme</name>
    <dbReference type="NCBI Taxonomy" id="1576369"/>
    <lineage>
        <taxon>Bacteria</taxon>
        <taxon>Pseudomonadati</taxon>
        <taxon>Planctomycetota</taxon>
        <taxon>Planctomycetia</taxon>
        <taxon>Planctomycetales</taxon>
        <taxon>Planctomycetaceae</taxon>
        <taxon>Planctomicrobium</taxon>
    </lineage>
</organism>
<evidence type="ECO:0000313" key="3">
    <source>
        <dbReference type="Proteomes" id="UP000199518"/>
    </source>
</evidence>
<evidence type="ECO:0000313" key="2">
    <source>
        <dbReference type="EMBL" id="SFI87598.1"/>
    </source>
</evidence>
<proteinExistence type="predicted"/>
<reference evidence="3" key="1">
    <citation type="submission" date="2016-10" db="EMBL/GenBank/DDBJ databases">
        <authorList>
            <person name="Varghese N."/>
            <person name="Submissions S."/>
        </authorList>
    </citation>
    <scope>NUCLEOTIDE SEQUENCE [LARGE SCALE GENOMIC DNA]</scope>
    <source>
        <strain evidence="3">DSM 26348</strain>
    </source>
</reference>
<dbReference type="RefSeq" id="WP_092052256.1">
    <property type="nucleotide sequence ID" value="NZ_FOQD01000013.1"/>
</dbReference>
<keyword evidence="3" id="KW-1185">Reference proteome</keyword>